<dbReference type="WBParaSite" id="maker-E.canG7_contigs_2408-snap-gene-2.37-mRNA-1">
    <property type="protein sequence ID" value="maker-E.canG7_contigs_2408-snap-gene-2.37-mRNA-1"/>
    <property type="gene ID" value="EcG7_00248"/>
</dbReference>
<keyword evidence="1" id="KW-1185">Reference proteome</keyword>
<dbReference type="Proteomes" id="UP000887562">
    <property type="component" value="Unplaced"/>
</dbReference>
<evidence type="ECO:0000313" key="1">
    <source>
        <dbReference type="Proteomes" id="UP000887562"/>
    </source>
</evidence>
<organism evidence="1 2">
    <name type="scientific">Echinococcus canadensis</name>
    <dbReference type="NCBI Taxonomy" id="519352"/>
    <lineage>
        <taxon>Eukaryota</taxon>
        <taxon>Metazoa</taxon>
        <taxon>Spiralia</taxon>
        <taxon>Lophotrochozoa</taxon>
        <taxon>Platyhelminthes</taxon>
        <taxon>Cestoda</taxon>
        <taxon>Eucestoda</taxon>
        <taxon>Cyclophyllidea</taxon>
        <taxon>Taeniidae</taxon>
        <taxon>Echinococcus</taxon>
        <taxon>Echinococcus canadensis group</taxon>
    </lineage>
</organism>
<dbReference type="AlphaFoldDB" id="A0A915EXI0"/>
<name>A0A915EXI0_9CEST</name>
<evidence type="ECO:0000313" key="2">
    <source>
        <dbReference type="WBParaSite" id="maker-E.canG7_contigs_2408-snap-gene-2.37-mRNA-1"/>
    </source>
</evidence>
<reference evidence="2" key="1">
    <citation type="submission" date="2022-11" db="UniProtKB">
        <authorList>
            <consortium name="WormBaseParasite"/>
        </authorList>
    </citation>
    <scope>IDENTIFICATION</scope>
</reference>
<proteinExistence type="predicted"/>
<sequence>MTISMVSISAMEKTNSAPVCIEHLDNNLLYQGHFTNYTKNCNVLSSEFRENYANNNRLKTFRFNSIHIWAERWSLTVLPCAPLRSKFVVCIGTGESERLRNPLPFHSDYSYLYIHLDALHFFVFTSRYFYYLFIRFILPFTRNSKYHKPMEFCIDFVNRET</sequence>
<protein>
    <submittedName>
        <fullName evidence="2">Uncharacterized protein</fullName>
    </submittedName>
</protein>
<accession>A0A915EXI0</accession>